<reference evidence="2" key="1">
    <citation type="submission" date="2020-04" db="EMBL/GenBank/DDBJ databases">
        <authorList>
            <person name="Alioto T."/>
            <person name="Alioto T."/>
            <person name="Gomez Garrido J."/>
        </authorList>
    </citation>
    <scope>NUCLEOTIDE SEQUENCE</scope>
    <source>
        <strain evidence="2">A484AB</strain>
    </source>
</reference>
<gene>
    <name evidence="2" type="ORF">PACLA_8A069963</name>
</gene>
<dbReference type="Pfam" id="PF21892">
    <property type="entry name" value="TMEM145_N"/>
    <property type="match status" value="1"/>
</dbReference>
<evidence type="ECO:0000313" key="3">
    <source>
        <dbReference type="Proteomes" id="UP001152795"/>
    </source>
</evidence>
<dbReference type="InterPro" id="IPR053880">
    <property type="entry name" value="GPR180-like_N"/>
</dbReference>
<name>A0A6S7JHN7_PARCT</name>
<dbReference type="Proteomes" id="UP001152795">
    <property type="component" value="Unassembled WGS sequence"/>
</dbReference>
<feature type="domain" description="GPR180-like N-terminal" evidence="1">
    <location>
        <begin position="1"/>
        <end position="117"/>
    </location>
</feature>
<protein>
    <recommendedName>
        <fullName evidence="1">GPR180-like N-terminal domain-containing protein</fullName>
    </recommendedName>
</protein>
<dbReference type="InterPro" id="IPR047831">
    <property type="entry name" value="GPR180/TMEM145"/>
</dbReference>
<proteinExistence type="predicted"/>
<dbReference type="PANTHER" id="PTHR23252">
    <property type="entry name" value="INTIMAL THICKNESS RECEPTOR-RELATED"/>
    <property type="match status" value="1"/>
</dbReference>
<sequence length="124" mass="14606">DWQFVARFCFRRSLAKMTFHFVYPEEYCCQSVLLYFDDQWQSVYPGQMMNCSQKVNALVPEYNQQILLSRDYVHSGCHRVKSSNGKYNLNCGGRRSFISARARWWFIAVSNCKSTKVCSNFVIL</sequence>
<dbReference type="PANTHER" id="PTHR23252:SF24">
    <property type="entry name" value="TRANSMEMBRANE PROTEIN 145"/>
    <property type="match status" value="1"/>
</dbReference>
<accession>A0A6S7JHN7</accession>
<comment type="caution">
    <text evidence="2">The sequence shown here is derived from an EMBL/GenBank/DDBJ whole genome shotgun (WGS) entry which is preliminary data.</text>
</comment>
<dbReference type="EMBL" id="CACRXK020016966">
    <property type="protein sequence ID" value="CAB4030567.1"/>
    <property type="molecule type" value="Genomic_DNA"/>
</dbReference>
<dbReference type="OrthoDB" id="205745at2759"/>
<evidence type="ECO:0000259" key="1">
    <source>
        <dbReference type="Pfam" id="PF21892"/>
    </source>
</evidence>
<feature type="non-terminal residue" evidence="2">
    <location>
        <position position="1"/>
    </location>
</feature>
<keyword evidence="3" id="KW-1185">Reference proteome</keyword>
<evidence type="ECO:0000313" key="2">
    <source>
        <dbReference type="EMBL" id="CAB4030567.1"/>
    </source>
</evidence>
<dbReference type="AlphaFoldDB" id="A0A6S7JHN7"/>
<organism evidence="2 3">
    <name type="scientific">Paramuricea clavata</name>
    <name type="common">Red gorgonian</name>
    <name type="synonym">Violescent sea-whip</name>
    <dbReference type="NCBI Taxonomy" id="317549"/>
    <lineage>
        <taxon>Eukaryota</taxon>
        <taxon>Metazoa</taxon>
        <taxon>Cnidaria</taxon>
        <taxon>Anthozoa</taxon>
        <taxon>Octocorallia</taxon>
        <taxon>Malacalcyonacea</taxon>
        <taxon>Plexauridae</taxon>
        <taxon>Paramuricea</taxon>
    </lineage>
</organism>